<dbReference type="InterPro" id="IPR011042">
    <property type="entry name" value="6-blade_b-propeller_TolB-like"/>
</dbReference>
<feature type="domain" description="SMP-30/Gluconolactonase/LRE-like region" evidence="1">
    <location>
        <begin position="118"/>
        <end position="310"/>
    </location>
</feature>
<reference evidence="2 3" key="1">
    <citation type="submission" date="2017-06" db="EMBL/GenBank/DDBJ databases">
        <title>Ant-infecting Ophiocordyceps genomes reveal a high diversity of potential behavioral manipulation genes and a possible major role for enterotoxins.</title>
        <authorList>
            <person name="De Bekker C."/>
            <person name="Evans H.C."/>
            <person name="Brachmann A."/>
            <person name="Hughes D.P."/>
        </authorList>
    </citation>
    <scope>NUCLEOTIDE SEQUENCE [LARGE SCALE GENOMIC DNA]</scope>
    <source>
        <strain evidence="2 3">Map64</strain>
    </source>
</reference>
<dbReference type="AlphaFoldDB" id="A0A2C5XP42"/>
<evidence type="ECO:0000313" key="2">
    <source>
        <dbReference type="EMBL" id="PHH59035.1"/>
    </source>
</evidence>
<evidence type="ECO:0000259" key="1">
    <source>
        <dbReference type="Pfam" id="PF08450"/>
    </source>
</evidence>
<dbReference type="InterPro" id="IPR013658">
    <property type="entry name" value="SGL"/>
</dbReference>
<keyword evidence="3" id="KW-1185">Reference proteome</keyword>
<accession>A0A2C5XP42</accession>
<comment type="caution">
    <text evidence="2">The sequence shown here is derived from an EMBL/GenBank/DDBJ whole genome shotgun (WGS) entry which is preliminary data.</text>
</comment>
<dbReference type="Gene3D" id="2.120.10.30">
    <property type="entry name" value="TolB, C-terminal domain"/>
    <property type="match status" value="1"/>
</dbReference>
<dbReference type="STRING" id="1399860.A0A2C5XP42"/>
<gene>
    <name evidence="2" type="ORF">CDD81_3856</name>
</gene>
<organism evidence="2 3">
    <name type="scientific">Ophiocordyceps australis</name>
    <dbReference type="NCBI Taxonomy" id="1399860"/>
    <lineage>
        <taxon>Eukaryota</taxon>
        <taxon>Fungi</taxon>
        <taxon>Dikarya</taxon>
        <taxon>Ascomycota</taxon>
        <taxon>Pezizomycotina</taxon>
        <taxon>Sordariomycetes</taxon>
        <taxon>Hypocreomycetidae</taxon>
        <taxon>Hypocreales</taxon>
        <taxon>Ophiocordycipitaceae</taxon>
        <taxon>Ophiocordyceps</taxon>
    </lineage>
</organism>
<dbReference type="EMBL" id="NJET01000249">
    <property type="protein sequence ID" value="PHH59035.1"/>
    <property type="molecule type" value="Genomic_DNA"/>
</dbReference>
<name>A0A2C5XP42_9HYPO</name>
<dbReference type="OrthoDB" id="423498at2759"/>
<proteinExistence type="predicted"/>
<dbReference type="PANTHER" id="PTHR47064">
    <property type="entry name" value="PUTATIVE (AFU_ORTHOLOGUE AFUA_1G08990)-RELATED"/>
    <property type="match status" value="1"/>
</dbReference>
<sequence length="337" mass="36776">MAAQTQPQFLALQPAASELFGPQPKLDVLHSMPIPFAHEAGVYIPEDDALFVTSNRFTDPKTNEEKIIITRLLLPKDGTSLKVENINTENVPMANGGIRYTSNGYDGILFCAQGDKTVNGGISIMKTKAPYESTLLLSSFQDRPFNSPNDVVTYSDGSIWFTDPIYGFEQGIRPKPRLPNQVYRFDPSNNSTRAVADGFGRPNGLSFSPDMKTLYVSDTEWIHGDGSTDDTRASHIYAFDVAERSGGLFLENRRLFAMADNGIPDGIKCDVHGNVYSGCGDGINIWSPKGDLVGKILIPGGAANFCFGRDGLMFILAEKELYQAQLASSTKGALLEI</sequence>
<protein>
    <recommendedName>
        <fullName evidence="1">SMP-30/Gluconolactonase/LRE-like region domain-containing protein</fullName>
    </recommendedName>
</protein>
<evidence type="ECO:0000313" key="3">
    <source>
        <dbReference type="Proteomes" id="UP000226192"/>
    </source>
</evidence>
<dbReference type="Proteomes" id="UP000226192">
    <property type="component" value="Unassembled WGS sequence"/>
</dbReference>
<dbReference type="InterPro" id="IPR052988">
    <property type="entry name" value="Oryzine_lactonohydrolase"/>
</dbReference>
<dbReference type="SUPFAM" id="SSF63829">
    <property type="entry name" value="Calcium-dependent phosphotriesterase"/>
    <property type="match status" value="1"/>
</dbReference>
<dbReference type="PANTHER" id="PTHR47064:SF2">
    <property type="entry name" value="SMP-30_GLUCONOLACTONASE_LRE-LIKE REGION DOMAIN-CONTAINING PROTEIN-RELATED"/>
    <property type="match status" value="1"/>
</dbReference>
<dbReference type="Pfam" id="PF08450">
    <property type="entry name" value="SGL"/>
    <property type="match status" value="1"/>
</dbReference>